<keyword evidence="2" id="KW-0813">Transport</keyword>
<evidence type="ECO:0000256" key="5">
    <source>
        <dbReference type="ARBA" id="ARBA00023098"/>
    </source>
</evidence>
<evidence type="ECO:0000256" key="4">
    <source>
        <dbReference type="ARBA" id="ARBA00022832"/>
    </source>
</evidence>
<feature type="region of interest" description="Disordered" evidence="7">
    <location>
        <begin position="319"/>
        <end position="346"/>
    </location>
</feature>
<feature type="domain" description="Choline/carnitine acyltransferase" evidence="8">
    <location>
        <begin position="28"/>
        <end position="248"/>
    </location>
</feature>
<dbReference type="PANTHER" id="PTHR22589">
    <property type="entry name" value="CARNITINE O-ACYLTRANSFERASE"/>
    <property type="match status" value="1"/>
</dbReference>
<keyword evidence="4" id="KW-0276">Fatty acid metabolism</keyword>
<evidence type="ECO:0000256" key="2">
    <source>
        <dbReference type="ARBA" id="ARBA00022448"/>
    </source>
</evidence>
<dbReference type="InterPro" id="IPR042231">
    <property type="entry name" value="Cho/carn_acyl_trans_2"/>
</dbReference>
<dbReference type="GO" id="GO:0009437">
    <property type="term" value="P:carnitine metabolic process"/>
    <property type="evidence" value="ECO:0007669"/>
    <property type="project" value="TreeGrafter"/>
</dbReference>
<dbReference type="GO" id="GO:0006631">
    <property type="term" value="P:fatty acid metabolic process"/>
    <property type="evidence" value="ECO:0007669"/>
    <property type="project" value="UniProtKB-KW"/>
</dbReference>
<evidence type="ECO:0000313" key="9">
    <source>
        <dbReference type="EMBL" id="CED83472.1"/>
    </source>
</evidence>
<dbReference type="FunFam" id="3.30.559.10:FF:000019">
    <property type="entry name" value="Carnitine acetyl transferase"/>
    <property type="match status" value="1"/>
</dbReference>
<dbReference type="InterPro" id="IPR023213">
    <property type="entry name" value="CAT-like_dom_sf"/>
</dbReference>
<keyword evidence="3 9" id="KW-0808">Transferase</keyword>
<dbReference type="GO" id="GO:0004092">
    <property type="term" value="F:carnitine O-acetyltransferase activity"/>
    <property type="evidence" value="ECO:0007669"/>
    <property type="project" value="TreeGrafter"/>
</dbReference>
<dbReference type="PANTHER" id="PTHR22589:SF29">
    <property type="entry name" value="MITOCHONDRIAL CARNITINE O-ACETYLTRANSFERASE-RELATED"/>
    <property type="match status" value="1"/>
</dbReference>
<keyword evidence="6 9" id="KW-0012">Acyltransferase</keyword>
<dbReference type="Gene3D" id="3.30.559.10">
    <property type="entry name" value="Chloramphenicol acetyltransferase-like domain"/>
    <property type="match status" value="1"/>
</dbReference>
<feature type="region of interest" description="Disordered" evidence="7">
    <location>
        <begin position="509"/>
        <end position="528"/>
    </location>
</feature>
<proteinExistence type="inferred from homology"/>
<dbReference type="AlphaFoldDB" id="A0A0F7SN42"/>
<dbReference type="InterPro" id="IPR042572">
    <property type="entry name" value="Carn_acyl_trans_N"/>
</dbReference>
<evidence type="ECO:0000256" key="3">
    <source>
        <dbReference type="ARBA" id="ARBA00022679"/>
    </source>
</evidence>
<feature type="compositionally biased region" description="Low complexity" evidence="7">
    <location>
        <begin position="509"/>
        <end position="526"/>
    </location>
</feature>
<organism evidence="9">
    <name type="scientific">Phaffia rhodozyma</name>
    <name type="common">Yeast</name>
    <name type="synonym">Xanthophyllomyces dendrorhous</name>
    <dbReference type="NCBI Taxonomy" id="264483"/>
    <lineage>
        <taxon>Eukaryota</taxon>
        <taxon>Fungi</taxon>
        <taxon>Dikarya</taxon>
        <taxon>Basidiomycota</taxon>
        <taxon>Agaricomycotina</taxon>
        <taxon>Tremellomycetes</taxon>
        <taxon>Cystofilobasidiales</taxon>
        <taxon>Mrakiaceae</taxon>
        <taxon>Phaffia</taxon>
    </lineage>
</organism>
<reference evidence="9" key="1">
    <citation type="submission" date="2014-08" db="EMBL/GenBank/DDBJ databases">
        <authorList>
            <person name="Sharma Rahul"/>
            <person name="Thines Marco"/>
        </authorList>
    </citation>
    <scope>NUCLEOTIDE SEQUENCE</scope>
</reference>
<dbReference type="Gene3D" id="1.10.275.20">
    <property type="entry name" value="Choline/Carnitine o-acyltransferase"/>
    <property type="match status" value="1"/>
</dbReference>
<dbReference type="SUPFAM" id="SSF52777">
    <property type="entry name" value="CoA-dependent acyltransferases"/>
    <property type="match status" value="2"/>
</dbReference>
<dbReference type="Gene3D" id="3.30.559.70">
    <property type="entry name" value="Choline/Carnitine o-acyltransferase, domain 2"/>
    <property type="match status" value="2"/>
</dbReference>
<feature type="domain" description="Choline/carnitine acyltransferase" evidence="8">
    <location>
        <begin position="254"/>
        <end position="606"/>
    </location>
</feature>
<comment type="similarity">
    <text evidence="1">Belongs to the carnitine/choline acetyltransferase family.</text>
</comment>
<evidence type="ECO:0000256" key="6">
    <source>
        <dbReference type="ARBA" id="ARBA00023315"/>
    </source>
</evidence>
<dbReference type="EMBL" id="LN483142">
    <property type="protein sequence ID" value="CED83472.1"/>
    <property type="molecule type" value="Genomic_DNA"/>
</dbReference>
<evidence type="ECO:0000259" key="8">
    <source>
        <dbReference type="Pfam" id="PF00755"/>
    </source>
</evidence>
<name>A0A0F7SN42_PHARH</name>
<dbReference type="GO" id="GO:0005739">
    <property type="term" value="C:mitochondrion"/>
    <property type="evidence" value="ECO:0007669"/>
    <property type="project" value="TreeGrafter"/>
</dbReference>
<protein>
    <submittedName>
        <fullName evidence="9">Carnitine O-acyltransferase CPT2/YAT1</fullName>
    </submittedName>
</protein>
<dbReference type="InterPro" id="IPR000542">
    <property type="entry name" value="Carn_acyl_trans"/>
</dbReference>
<keyword evidence="5" id="KW-0443">Lipid metabolism</keyword>
<accession>A0A0F7SN42</accession>
<evidence type="ECO:0000256" key="1">
    <source>
        <dbReference type="ARBA" id="ARBA00005232"/>
    </source>
</evidence>
<sequence length="706" mass="79137">MTNLVPPPPSFYDESSITFKAQKTLSRLPVPSLEDSMKRYLNALLGLQDAREHEQTKQVVAEFLSNPTQGPRLQEKLMQYNEGVSSYIEEFWYESYLNQSESVVLSLNPFFVLEDDPTPSRGSQLARASSLIISSLGFIHDLRAGTLQPDAVRGTSLDMSQYTRLFGTSRIPTNRGCKMVTNEESRHIVVIRRGQFYWFDVLDRENRPLFTERDVMLNLEAICKDADILPIRDVATSSVGVLSTENRKMTLVLYDKLQIIVCANGEAGINFEHTGVDGHTVLRYAADVYTELVLLFAKSINPSAPTLFKSSLSPHSKSFKNKQTKFKPPPSPVSGTATNGCQEEEEEDYEVVPKKLTWHLTREIRTGIRFAETRLSDLICQNDIEALEFSGYGKDFITRHGFSPDAFVQMAFQAAYYSLYGRFESTYEPAMTKAFLHGRTEAIRTVQPASVAFTKAFCSGASTQDKISKLREACKKHTELTKECSKGLGQDRHLYALYSLLQREVRSENSSNSGSSASDSDEPFSPVNGKSPRIEIPSLFTDPGWSLLNTSILSTSNCGNPALRLFGFGPVAADGFGLGYIVKENGIAVVAASKHLQTKRFLDTLQAVFLETQRMIKQLYLEANRSTNSEQIDRPTERDRERIREVMLSGIATPGTMTPKIMEPEDEMEDPEDSLAGYGYFMLAEDGANLKRDRPRRVGLTLRMPE</sequence>
<dbReference type="InterPro" id="IPR039551">
    <property type="entry name" value="Cho/carn_acyl_trans"/>
</dbReference>
<dbReference type="Pfam" id="PF00755">
    <property type="entry name" value="Carn_acyltransf"/>
    <property type="match status" value="2"/>
</dbReference>
<evidence type="ECO:0000256" key="7">
    <source>
        <dbReference type="SAM" id="MobiDB-lite"/>
    </source>
</evidence>